<proteinExistence type="predicted"/>
<feature type="transmembrane region" description="Helical" evidence="2">
    <location>
        <begin position="58"/>
        <end position="80"/>
    </location>
</feature>
<keyword evidence="2" id="KW-1133">Transmembrane helix</keyword>
<sequence>MSLNPPETSTEDSFEFSVMVLVEQSQRPYRFGMTLLCVGALFNWLGVADSYSDPVPAIRYIGVGLIAAGAILICLAMCFWMKSVRPATVNIDSEAGMHVESLEGPDLSLEKPPDYATVVDVPPCYEDAIKLNPAALLPLQNYTFIDKCVSSKEDTARVNIADPSHDPKKTGDKPSEDTVAPNNSNNNTLSRVLRKSIRGIRKQLGSAPECSSVEAPTTSRSYNVVAVVPSKLAPVHKTTATDVHQGPMGDPPAYEETVAISNCQKDAAPTLEASTSVDISSSSTSVDVSSKPCRVSEDGAAVGGVELPESPTPEIGVISNKVNDIISSAQCEAQRNSSLAYVDPSRNR</sequence>
<reference evidence="3" key="1">
    <citation type="submission" date="2021-12" db="EMBL/GenBank/DDBJ databases">
        <authorList>
            <person name="King R."/>
        </authorList>
    </citation>
    <scope>NUCLEOTIDE SEQUENCE</scope>
</reference>
<evidence type="ECO:0000256" key="2">
    <source>
        <dbReference type="SAM" id="Phobius"/>
    </source>
</evidence>
<feature type="compositionally biased region" description="Basic and acidic residues" evidence="1">
    <location>
        <begin position="163"/>
        <end position="176"/>
    </location>
</feature>
<feature type="transmembrane region" description="Helical" evidence="2">
    <location>
        <begin position="29"/>
        <end position="46"/>
    </location>
</feature>
<evidence type="ECO:0000256" key="1">
    <source>
        <dbReference type="SAM" id="MobiDB-lite"/>
    </source>
</evidence>
<dbReference type="AlphaFoldDB" id="A0AAI8UPC7"/>
<feature type="compositionally biased region" description="Low complexity" evidence="1">
    <location>
        <begin position="274"/>
        <end position="290"/>
    </location>
</feature>
<dbReference type="Proteomes" id="UP001152759">
    <property type="component" value="Unassembled WGS sequence"/>
</dbReference>
<protein>
    <submittedName>
        <fullName evidence="3">Uncharacterized protein</fullName>
    </submittedName>
</protein>
<evidence type="ECO:0000313" key="3">
    <source>
        <dbReference type="EMBL" id="CAH0746843.1"/>
    </source>
</evidence>
<keyword evidence="2" id="KW-0812">Transmembrane</keyword>
<feature type="region of interest" description="Disordered" evidence="1">
    <location>
        <begin position="274"/>
        <end position="295"/>
    </location>
</feature>
<keyword evidence="4" id="KW-1185">Reference proteome</keyword>
<feature type="region of interest" description="Disordered" evidence="1">
    <location>
        <begin position="158"/>
        <end position="189"/>
    </location>
</feature>
<accession>A0AAI8UPC7</accession>
<gene>
    <name evidence="3" type="ORF">BEMITA_LOCUS13</name>
</gene>
<feature type="compositionally biased region" description="Polar residues" evidence="1">
    <location>
        <begin position="180"/>
        <end position="189"/>
    </location>
</feature>
<keyword evidence="2" id="KW-0472">Membrane</keyword>
<dbReference type="EMBL" id="CAKKNF020000001">
    <property type="protein sequence ID" value="CAH0746843.1"/>
    <property type="molecule type" value="Genomic_DNA"/>
</dbReference>
<comment type="caution">
    <text evidence="3">The sequence shown here is derived from an EMBL/GenBank/DDBJ whole genome shotgun (WGS) entry which is preliminary data.</text>
</comment>
<evidence type="ECO:0000313" key="4">
    <source>
        <dbReference type="Proteomes" id="UP001152759"/>
    </source>
</evidence>
<organism evidence="3 4">
    <name type="scientific">Bemisia tabaci</name>
    <name type="common">Sweetpotato whitefly</name>
    <name type="synonym">Aleurodes tabaci</name>
    <dbReference type="NCBI Taxonomy" id="7038"/>
    <lineage>
        <taxon>Eukaryota</taxon>
        <taxon>Metazoa</taxon>
        <taxon>Ecdysozoa</taxon>
        <taxon>Arthropoda</taxon>
        <taxon>Hexapoda</taxon>
        <taxon>Insecta</taxon>
        <taxon>Pterygota</taxon>
        <taxon>Neoptera</taxon>
        <taxon>Paraneoptera</taxon>
        <taxon>Hemiptera</taxon>
        <taxon>Sternorrhyncha</taxon>
        <taxon>Aleyrodoidea</taxon>
        <taxon>Aleyrodidae</taxon>
        <taxon>Aleyrodinae</taxon>
        <taxon>Bemisia</taxon>
    </lineage>
</organism>
<name>A0AAI8UPC7_BEMTA</name>